<keyword evidence="6" id="KW-0378">Hydrolase</keyword>
<evidence type="ECO:0000256" key="3">
    <source>
        <dbReference type="ARBA" id="ARBA00022475"/>
    </source>
</evidence>
<dbReference type="SMART" id="SM00962">
    <property type="entry name" value="SRP54"/>
    <property type="match status" value="1"/>
</dbReference>
<protein>
    <submittedName>
        <fullName evidence="11">Signal recognition particle-docking protein FtsY</fullName>
    </submittedName>
</protein>
<dbReference type="GO" id="GO:0003924">
    <property type="term" value="F:GTPase activity"/>
    <property type="evidence" value="ECO:0007669"/>
    <property type="project" value="TreeGrafter"/>
</dbReference>
<organism evidence="11">
    <name type="scientific">mine drainage metagenome</name>
    <dbReference type="NCBI Taxonomy" id="410659"/>
    <lineage>
        <taxon>unclassified sequences</taxon>
        <taxon>metagenomes</taxon>
        <taxon>ecological metagenomes</taxon>
    </lineage>
</organism>
<accession>T1BXV1</accession>
<evidence type="ECO:0000256" key="6">
    <source>
        <dbReference type="ARBA" id="ARBA00022801"/>
    </source>
</evidence>
<keyword evidence="9" id="KW-0675">Receptor</keyword>
<evidence type="ECO:0000256" key="5">
    <source>
        <dbReference type="ARBA" id="ARBA00022741"/>
    </source>
</evidence>
<reference evidence="11" key="1">
    <citation type="submission" date="2013-08" db="EMBL/GenBank/DDBJ databases">
        <authorList>
            <person name="Mendez C."/>
            <person name="Richter M."/>
            <person name="Ferrer M."/>
            <person name="Sanchez J."/>
        </authorList>
    </citation>
    <scope>NUCLEOTIDE SEQUENCE</scope>
</reference>
<gene>
    <name evidence="11" type="ORF">B1A_02698</name>
</gene>
<feature type="domain" description="SRP54-type proteins GTP-binding" evidence="10">
    <location>
        <begin position="163"/>
        <end position="176"/>
    </location>
</feature>
<evidence type="ECO:0000256" key="2">
    <source>
        <dbReference type="ARBA" id="ARBA00008531"/>
    </source>
</evidence>
<dbReference type="GO" id="GO:0005525">
    <property type="term" value="F:GTP binding"/>
    <property type="evidence" value="ECO:0007669"/>
    <property type="project" value="UniProtKB-KW"/>
</dbReference>
<dbReference type="InterPro" id="IPR027417">
    <property type="entry name" value="P-loop_NTPase"/>
</dbReference>
<evidence type="ECO:0000256" key="8">
    <source>
        <dbReference type="ARBA" id="ARBA00023136"/>
    </source>
</evidence>
<dbReference type="Pfam" id="PF00448">
    <property type="entry name" value="SRP54"/>
    <property type="match status" value="1"/>
</dbReference>
<dbReference type="NCBIfam" id="TIGR00064">
    <property type="entry name" value="ftsY"/>
    <property type="match status" value="1"/>
</dbReference>
<dbReference type="InterPro" id="IPR004390">
    <property type="entry name" value="SR_rcpt_FtsY"/>
</dbReference>
<dbReference type="EMBL" id="AUZX01002000">
    <property type="protein sequence ID" value="EQD77821.1"/>
    <property type="molecule type" value="Genomic_DNA"/>
</dbReference>
<keyword evidence="4" id="KW-0963">Cytoplasm</keyword>
<name>T1BXV1_9ZZZZ</name>
<dbReference type="AlphaFoldDB" id="T1BXV1"/>
<dbReference type="PANTHER" id="PTHR43134:SF1">
    <property type="entry name" value="SIGNAL RECOGNITION PARTICLE RECEPTOR SUBUNIT ALPHA"/>
    <property type="match status" value="1"/>
</dbReference>
<comment type="subcellular location">
    <subcellularLocation>
        <location evidence="1">Cell membrane</location>
        <topology evidence="1">Peripheral membrane protein</topology>
        <orientation evidence="1">Cytoplasmic side</orientation>
    </subcellularLocation>
</comment>
<dbReference type="GO" id="GO:0006614">
    <property type="term" value="P:SRP-dependent cotranslational protein targeting to membrane"/>
    <property type="evidence" value="ECO:0007669"/>
    <property type="project" value="InterPro"/>
</dbReference>
<comment type="caution">
    <text evidence="11">The sequence shown here is derived from an EMBL/GenBank/DDBJ whole genome shotgun (WGS) entry which is preliminary data.</text>
</comment>
<evidence type="ECO:0000256" key="7">
    <source>
        <dbReference type="ARBA" id="ARBA00023134"/>
    </source>
</evidence>
<evidence type="ECO:0000256" key="1">
    <source>
        <dbReference type="ARBA" id="ARBA00004413"/>
    </source>
</evidence>
<dbReference type="InterPro" id="IPR000897">
    <property type="entry name" value="SRP54_GTPase_dom"/>
</dbReference>
<comment type="similarity">
    <text evidence="2">Belongs to the GTP-binding SRP family.</text>
</comment>
<dbReference type="InterPro" id="IPR042101">
    <property type="entry name" value="SRP54_N_sf"/>
</dbReference>
<keyword evidence="8" id="KW-0472">Membrane</keyword>
<dbReference type="Gene3D" id="3.40.50.300">
    <property type="entry name" value="P-loop containing nucleotide triphosphate hydrolases"/>
    <property type="match status" value="1"/>
</dbReference>
<dbReference type="SUPFAM" id="SSF52540">
    <property type="entry name" value="P-loop containing nucleoside triphosphate hydrolases"/>
    <property type="match status" value="1"/>
</dbReference>
<proteinExistence type="inferred from homology"/>
<evidence type="ECO:0000256" key="4">
    <source>
        <dbReference type="ARBA" id="ARBA00022490"/>
    </source>
</evidence>
<dbReference type="GO" id="GO:0005047">
    <property type="term" value="F:signal recognition particle binding"/>
    <property type="evidence" value="ECO:0007669"/>
    <property type="project" value="TreeGrafter"/>
</dbReference>
<dbReference type="GO" id="GO:0005886">
    <property type="term" value="C:plasma membrane"/>
    <property type="evidence" value="ECO:0007669"/>
    <property type="project" value="UniProtKB-SubCell"/>
</dbReference>
<evidence type="ECO:0000313" key="11">
    <source>
        <dbReference type="EMBL" id="EQD77821.1"/>
    </source>
</evidence>
<reference evidence="11" key="2">
    <citation type="journal article" date="2014" name="ISME J.">
        <title>Microbial stratification in low pH oxic and suboxic macroscopic growths along an acid mine drainage.</title>
        <authorList>
            <person name="Mendez-Garcia C."/>
            <person name="Mesa V."/>
            <person name="Sprenger R.R."/>
            <person name="Richter M."/>
            <person name="Diez M.S."/>
            <person name="Solano J."/>
            <person name="Bargiela R."/>
            <person name="Golyshina O.V."/>
            <person name="Manteca A."/>
            <person name="Ramos J.L."/>
            <person name="Gallego J.R."/>
            <person name="Llorente I."/>
            <person name="Martins Dos Santos V.A."/>
            <person name="Jensen O.N."/>
            <person name="Pelaez A.I."/>
            <person name="Sanchez J."/>
            <person name="Ferrer M."/>
        </authorList>
    </citation>
    <scope>NUCLEOTIDE SEQUENCE</scope>
</reference>
<evidence type="ECO:0000259" key="10">
    <source>
        <dbReference type="PROSITE" id="PS00300"/>
    </source>
</evidence>
<dbReference type="PANTHER" id="PTHR43134">
    <property type="entry name" value="SIGNAL RECOGNITION PARTICLE RECEPTOR SUBUNIT ALPHA"/>
    <property type="match status" value="1"/>
</dbReference>
<dbReference type="PROSITE" id="PS00300">
    <property type="entry name" value="SRP54"/>
    <property type="match status" value="1"/>
</dbReference>
<sequence length="199" mass="22089">MGINGTGKTTTIAKMARFLIDRNRRVVIAASDTFRAGAIDQISYQGEKVGVKVIKHQPGSDPSAVAYDAIEHAKSRGIDFVLIDTAGRMQNNVNLREEMKKIKRVTKPDLTILVIDSMAANDVMEQSRTFFKEIGFDGLIITKLDTDARGGSILTMATELKKPIMFIGIGQDPNDLIEFSPEWIIRKLLPENFLILPEP</sequence>
<keyword evidence="7" id="KW-0342">GTP-binding</keyword>
<keyword evidence="3" id="KW-1003">Cell membrane</keyword>
<evidence type="ECO:0000256" key="9">
    <source>
        <dbReference type="ARBA" id="ARBA00023170"/>
    </source>
</evidence>
<dbReference type="Gene3D" id="1.20.120.140">
    <property type="entry name" value="Signal recognition particle SRP54, nucleotide-binding domain"/>
    <property type="match status" value="1"/>
</dbReference>
<keyword evidence="5" id="KW-0547">Nucleotide-binding</keyword>